<dbReference type="OrthoDB" id="1761263at2"/>
<evidence type="ECO:0000313" key="1">
    <source>
        <dbReference type="EMBL" id="ANU77306.1"/>
    </source>
</evidence>
<protein>
    <submittedName>
        <fullName evidence="1">Uncharacterized protein</fullName>
    </submittedName>
</protein>
<reference evidence="1" key="1">
    <citation type="submission" date="2017-04" db="EMBL/GenBank/DDBJ databases">
        <title>Complete Genome Sequences of Twelve Strains of a Stable Defined Moderately Diverse Mouse Microbiota 2 (sDMDMm2).</title>
        <authorList>
            <person name="Uchimura Y."/>
            <person name="Wyss M."/>
            <person name="Brugiroux S."/>
            <person name="Limenitakis J.P."/>
            <person name="Stecher B."/>
            <person name="McCoy K.D."/>
            <person name="Macpherson A.J."/>
        </authorList>
    </citation>
    <scope>NUCLEOTIDE SEQUENCE</scope>
    <source>
        <strain evidence="1">YL58</strain>
    </source>
</reference>
<dbReference type="STRING" id="1796616.A4V09_17070"/>
<dbReference type="Proteomes" id="UP000092574">
    <property type="component" value="Chromosome"/>
</dbReference>
<name>A0A1C7IC93_9FIRM</name>
<dbReference type="EMBL" id="CP015405">
    <property type="protein sequence ID" value="ANU77306.1"/>
    <property type="molecule type" value="Genomic_DNA"/>
</dbReference>
<dbReference type="KEGG" id="byl:A4V09_17070"/>
<organism evidence="1 2">
    <name type="scientific">Blautia pseudococcoides</name>
    <dbReference type="NCBI Taxonomy" id="1796616"/>
    <lineage>
        <taxon>Bacteria</taxon>
        <taxon>Bacillati</taxon>
        <taxon>Bacillota</taxon>
        <taxon>Clostridia</taxon>
        <taxon>Lachnospirales</taxon>
        <taxon>Lachnospiraceae</taxon>
        <taxon>Blautia</taxon>
    </lineage>
</organism>
<proteinExistence type="predicted"/>
<dbReference type="RefSeq" id="WP_065543435.1">
    <property type="nucleotide sequence ID" value="NZ_CP015405.2"/>
</dbReference>
<sequence length="819" mass="92721">MKKVLTKLGVLLLIFILGVMGFSSFMNKETTDNKMDMEEATLPVLSMMYKDQEMNRMYGYAQEMQVDFMRDSLTPVGTDKKMTVSILPYGHKIKSLVYEVRTSDGSKVVENAKIKNFEENGSAQTATFELENSILMNQEYSLVFTLNTDKGSWHYYTRVIQRTGLNADKYLEFVQSFSSKTFSKDNNGELRTYLESDDTAVNNSFTNVDIHSSVDMVTWGSLAPTISRKGVPTIKDINETTGSLTLTYYITAKDEEGYEEFYQVDEFYRMRYGDTRVMLLDFNRSAKQIFTGNEVSVFSGKINLGVTSKSVQFAASQAGSVLAFVQQGDLWSYNTSTNKLTQVFSFREGQDADDRYDYPMHDFKIVRVEENGDMDFVFYGYMNRGEHEGYTGTCVYHYYSEQNVLEEKFFLPTTKSYEFMKRDVEILSYVSTDDLLYLMLDGSLYKMNMSDKTYEVVKEGIAEDCFAASGTNRHVAWMEEMDPLQTTHITFMDLETGKQQSITADQGTKIRAFGFINEDLVYGVARDGDIVVDATGGLRYAMHNIRIQKFSGELVKDYQQDGVYIMDVDIQQGLLELKQAQWNVDQYTEIPSEHIMNNVKNAEDEVISVATATTVRQANITRLIFSEDSRNKNPLRMESKLMVNKNDTVLNMDLKESVRDGYYVYAKGSLVDLYSSPAQAVQVADEMTGVVLNRSQQYVWERGNQKTKVTLNLDDIPEGFKTASLDTAALQESLGNGGTVLNLTGCTLEQVLYQVSAQRPVIVSLGENDSRVIVGYDGYNTLLYNPADGKTEYKGLGDSTRDFGAAGNVFISYIENLPE</sequence>
<evidence type="ECO:0000313" key="2">
    <source>
        <dbReference type="Proteomes" id="UP000092574"/>
    </source>
</evidence>
<keyword evidence="2" id="KW-1185">Reference proteome</keyword>
<dbReference type="SUPFAM" id="SSF82171">
    <property type="entry name" value="DPP6 N-terminal domain-like"/>
    <property type="match status" value="1"/>
</dbReference>
<dbReference type="AlphaFoldDB" id="A0A1C7IC93"/>
<accession>A0A1C7IC93</accession>
<gene>
    <name evidence="1" type="ORF">A4V09_17070</name>
</gene>